<evidence type="ECO:0000259" key="5">
    <source>
        <dbReference type="Pfam" id="PF00501"/>
    </source>
</evidence>
<dbReference type="Pfam" id="PF00501">
    <property type="entry name" value="AMP-binding"/>
    <property type="match status" value="1"/>
</dbReference>
<dbReference type="CDD" id="cd05918">
    <property type="entry name" value="A_NRPS_SidN3_like"/>
    <property type="match status" value="1"/>
</dbReference>
<reference evidence="6" key="1">
    <citation type="submission" date="2015-06" db="EMBL/GenBank/DDBJ databases">
        <authorList>
            <person name="Nguyen H."/>
        </authorList>
    </citation>
    <scope>NUCLEOTIDE SEQUENCE</scope>
    <source>
        <strain evidence="6">DAOM 180753</strain>
    </source>
</reference>
<keyword evidence="7" id="KW-1185">Reference proteome</keyword>
<keyword evidence="1" id="KW-0596">Phosphopantetheine</keyword>
<dbReference type="PANTHER" id="PTHR45527">
    <property type="entry name" value="NONRIBOSOMAL PEPTIDE SYNTHETASE"/>
    <property type="match status" value="1"/>
</dbReference>
<evidence type="ECO:0000313" key="6">
    <source>
        <dbReference type="EMBL" id="KAJ9483661.1"/>
    </source>
</evidence>
<dbReference type="InterPro" id="IPR042099">
    <property type="entry name" value="ANL_N_sf"/>
</dbReference>
<dbReference type="GO" id="GO:0016874">
    <property type="term" value="F:ligase activity"/>
    <property type="evidence" value="ECO:0007669"/>
    <property type="project" value="UniProtKB-KW"/>
</dbReference>
<keyword evidence="3" id="KW-0436">Ligase</keyword>
<reference evidence="6" key="2">
    <citation type="journal article" date="2016" name="Fungal Biol.">
        <title>Ochratoxin A production by Penicillium thymicola.</title>
        <authorList>
            <person name="Nguyen H.D.T."/>
            <person name="McMullin D.R."/>
            <person name="Ponomareva E."/>
            <person name="Riley R."/>
            <person name="Pomraning K.R."/>
            <person name="Baker S.E."/>
            <person name="Seifert K.A."/>
        </authorList>
    </citation>
    <scope>NUCLEOTIDE SEQUENCE</scope>
    <source>
        <strain evidence="6">DAOM 180753</strain>
    </source>
</reference>
<dbReference type="SUPFAM" id="SSF56801">
    <property type="entry name" value="Acetyl-CoA synthetase-like"/>
    <property type="match status" value="1"/>
</dbReference>
<dbReference type="Gene3D" id="3.40.50.12780">
    <property type="entry name" value="N-terminal domain of ligase-like"/>
    <property type="match status" value="1"/>
</dbReference>
<dbReference type="GO" id="GO:0031177">
    <property type="term" value="F:phosphopantetheine binding"/>
    <property type="evidence" value="ECO:0007669"/>
    <property type="project" value="TreeGrafter"/>
</dbReference>
<evidence type="ECO:0000256" key="1">
    <source>
        <dbReference type="ARBA" id="ARBA00022450"/>
    </source>
</evidence>
<protein>
    <recommendedName>
        <fullName evidence="5">AMP-dependent synthetase/ligase domain-containing protein</fullName>
    </recommendedName>
</protein>
<dbReference type="InterPro" id="IPR045851">
    <property type="entry name" value="AMP-bd_C_sf"/>
</dbReference>
<dbReference type="GO" id="GO:0043041">
    <property type="term" value="P:amino acid activation for nonribosomal peptide biosynthetic process"/>
    <property type="evidence" value="ECO:0007669"/>
    <property type="project" value="TreeGrafter"/>
</dbReference>
<accession>A0AAI9TAE0</accession>
<gene>
    <name evidence="6" type="ORF">VN97_g9732</name>
</gene>
<dbReference type="GO" id="GO:0005737">
    <property type="term" value="C:cytoplasm"/>
    <property type="evidence" value="ECO:0007669"/>
    <property type="project" value="TreeGrafter"/>
</dbReference>
<dbReference type="GO" id="GO:0044550">
    <property type="term" value="P:secondary metabolite biosynthetic process"/>
    <property type="evidence" value="ECO:0007669"/>
    <property type="project" value="TreeGrafter"/>
</dbReference>
<dbReference type="InterPro" id="IPR000873">
    <property type="entry name" value="AMP-dep_synth/lig_dom"/>
</dbReference>
<sequence length="687" mass="75091">MAHSQALTRHELNTIDLSPTPLNNVSVEPRSLSATPELLVAAAWSIAEARWFYRDEVSFCAMIDSTDSKFRVQSFQNQNTVITLDCVLRGLVLQMTVGFSEDFESDNAKTIRCAIQTLLLQLASPEAESMMLIDLDMISEQDLVETWMRNSTVPPAVKTPVHRSIQLKAREQQEAEAVCARDGSFTYKELDDLATRVAAGLLRMGVKPNVVVPLYFEKSKWMPVAILAVLKAGGAFLQLARSVPRGRTEAILSVDKPPFALVGQAAPSWLRDIVPTYRLHELLVQEDTPNCVFPEYSPDQDAVRLFTSGSTGWPKGIVWTHETLASNCKDIKDRLSMGPKTRQFQTASYEFDVSMMETIAVLVSGGCLCIPFEDEGINCSPLALEALQGNTVYLTPTIARSLDPDSVPTLKHLALEGEILPKDVVLRWAGKVTMYNFYGPAEGPHAASCVIDPESFCTGFAGSSSASLRWVVNPHNHNQLAPPGAIGELLIEGPILMDRYVGHGVIPHPFVTPTWLQCGCTGFPGRQSRLYKTGDLVRCNRDGEIVILGRKDTQVQICAERVELAEVEHHIRKLLTEMVDVVAEIITPVGHGMPVLAAFLAVGNETALCTGTGRQVTLQTLTKGLGALAEHVPQTFIPAVYIAVGKIPVTAAGKTNRPKLRELGGSMTLDEIAQLHLSSLEGHVLLN</sequence>
<evidence type="ECO:0000256" key="3">
    <source>
        <dbReference type="ARBA" id="ARBA00022598"/>
    </source>
</evidence>
<dbReference type="PANTHER" id="PTHR45527:SF16">
    <property type="entry name" value="NONRIBOSOMAL PEPTIDE SYNTHASE ATNA-RELATED"/>
    <property type="match status" value="1"/>
</dbReference>
<dbReference type="AlphaFoldDB" id="A0AAI9TAE0"/>
<dbReference type="Gene3D" id="3.30.300.30">
    <property type="match status" value="1"/>
</dbReference>
<dbReference type="EMBL" id="LACB01000408">
    <property type="protein sequence ID" value="KAJ9483661.1"/>
    <property type="molecule type" value="Genomic_DNA"/>
</dbReference>
<dbReference type="Proteomes" id="UP001227192">
    <property type="component" value="Unassembled WGS sequence"/>
</dbReference>
<comment type="similarity">
    <text evidence="4">Belongs to the NRP synthetase family.</text>
</comment>
<organism evidence="6 7">
    <name type="scientific">Penicillium thymicola</name>
    <dbReference type="NCBI Taxonomy" id="293382"/>
    <lineage>
        <taxon>Eukaryota</taxon>
        <taxon>Fungi</taxon>
        <taxon>Dikarya</taxon>
        <taxon>Ascomycota</taxon>
        <taxon>Pezizomycotina</taxon>
        <taxon>Eurotiomycetes</taxon>
        <taxon>Eurotiomycetidae</taxon>
        <taxon>Eurotiales</taxon>
        <taxon>Aspergillaceae</taxon>
        <taxon>Penicillium</taxon>
    </lineage>
</organism>
<proteinExistence type="inferred from homology"/>
<keyword evidence="2" id="KW-0597">Phosphoprotein</keyword>
<evidence type="ECO:0000256" key="4">
    <source>
        <dbReference type="ARBA" id="ARBA00029454"/>
    </source>
</evidence>
<comment type="caution">
    <text evidence="6">The sequence shown here is derived from an EMBL/GenBank/DDBJ whole genome shotgun (WGS) entry which is preliminary data.</text>
</comment>
<evidence type="ECO:0000313" key="7">
    <source>
        <dbReference type="Proteomes" id="UP001227192"/>
    </source>
</evidence>
<feature type="domain" description="AMP-dependent synthetase/ligase" evidence="5">
    <location>
        <begin position="168"/>
        <end position="500"/>
    </location>
</feature>
<evidence type="ECO:0000256" key="2">
    <source>
        <dbReference type="ARBA" id="ARBA00022553"/>
    </source>
</evidence>
<name>A0AAI9TAE0_PENTH</name>